<feature type="chain" id="PRO_5035719234" evidence="2">
    <location>
        <begin position="16"/>
        <end position="389"/>
    </location>
</feature>
<feature type="compositionally biased region" description="Polar residues" evidence="1">
    <location>
        <begin position="70"/>
        <end position="104"/>
    </location>
</feature>
<sequence>MQLSVVVLMASAVAGAEWGRPGRRSVLIPALQHFVATGDQLVEIQRSVEVAQTHYQQFSEPNQAQVNAKLQDSTGNGESSYQANVDSGQRLRTNPSSDHGTQIQIGERQSDQAVVKPQTIPQYIEIAQKYGGGVDSSQNRRKPDDTEAFGSTLNKNTENYRPVERNATGRPHTNVNNSAQQHSNENNRKTMNPVKPTSTYVRIAQSVEKILPTYQAEYNNNERTDVNHGHKKEPEYLNGNQRPQNVPAPVPSSDTTRHVSHNAPDHHHASNDQIFESSPLPTSTKTGQPPVRPDNVPPSNSQSGDSHQSREPIDNRDKYYHKTSPERVDQDTKVQERNGTKVEDRWVWGMEEQPTTEVLTVTLDDRGNFVGDKCPSNKVKVMSKCVMPD</sequence>
<organism evidence="3 4">
    <name type="scientific">Plutella xylostella</name>
    <name type="common">Diamondback moth</name>
    <name type="synonym">Plutella maculipennis</name>
    <dbReference type="NCBI Taxonomy" id="51655"/>
    <lineage>
        <taxon>Eukaryota</taxon>
        <taxon>Metazoa</taxon>
        <taxon>Ecdysozoa</taxon>
        <taxon>Arthropoda</taxon>
        <taxon>Hexapoda</taxon>
        <taxon>Insecta</taxon>
        <taxon>Pterygota</taxon>
        <taxon>Neoptera</taxon>
        <taxon>Endopterygota</taxon>
        <taxon>Lepidoptera</taxon>
        <taxon>Glossata</taxon>
        <taxon>Ditrysia</taxon>
        <taxon>Yponomeutoidea</taxon>
        <taxon>Plutellidae</taxon>
        <taxon>Plutella</taxon>
    </lineage>
</organism>
<keyword evidence="2" id="KW-0732">Signal</keyword>
<feature type="region of interest" description="Disordered" evidence="1">
    <location>
        <begin position="131"/>
        <end position="195"/>
    </location>
</feature>
<name>A0A8S4FSH4_PLUXY</name>
<evidence type="ECO:0000313" key="4">
    <source>
        <dbReference type="Proteomes" id="UP000653454"/>
    </source>
</evidence>
<feature type="compositionally biased region" description="Polar residues" evidence="1">
    <location>
        <begin position="149"/>
        <end position="159"/>
    </location>
</feature>
<feature type="compositionally biased region" description="Basic and acidic residues" evidence="1">
    <location>
        <begin position="220"/>
        <end position="235"/>
    </location>
</feature>
<dbReference type="EMBL" id="CAJHNJ030000044">
    <property type="protein sequence ID" value="CAG9131313.1"/>
    <property type="molecule type" value="Genomic_DNA"/>
</dbReference>
<evidence type="ECO:0000313" key="3">
    <source>
        <dbReference type="EMBL" id="CAG9131313.1"/>
    </source>
</evidence>
<protein>
    <submittedName>
        <fullName evidence="3">(diamondback moth) hypothetical protein</fullName>
    </submittedName>
</protein>
<feature type="compositionally biased region" description="Polar residues" evidence="1">
    <location>
        <begin position="297"/>
        <end position="306"/>
    </location>
</feature>
<feature type="region of interest" description="Disordered" evidence="1">
    <location>
        <begin position="70"/>
        <end position="116"/>
    </location>
</feature>
<keyword evidence="4" id="KW-1185">Reference proteome</keyword>
<feature type="compositionally biased region" description="Basic and acidic residues" evidence="1">
    <location>
        <begin position="307"/>
        <end position="338"/>
    </location>
</feature>
<evidence type="ECO:0000256" key="1">
    <source>
        <dbReference type="SAM" id="MobiDB-lite"/>
    </source>
</evidence>
<dbReference type="Proteomes" id="UP000653454">
    <property type="component" value="Unassembled WGS sequence"/>
</dbReference>
<feature type="region of interest" description="Disordered" evidence="1">
    <location>
        <begin position="218"/>
        <end position="338"/>
    </location>
</feature>
<feature type="signal peptide" evidence="2">
    <location>
        <begin position="1"/>
        <end position="15"/>
    </location>
</feature>
<comment type="caution">
    <text evidence="3">The sequence shown here is derived from an EMBL/GenBank/DDBJ whole genome shotgun (WGS) entry which is preliminary data.</text>
</comment>
<feature type="compositionally biased region" description="Polar residues" evidence="1">
    <location>
        <begin position="271"/>
        <end position="287"/>
    </location>
</feature>
<dbReference type="AlphaFoldDB" id="A0A8S4FSH4"/>
<gene>
    <name evidence="3" type="ORF">PLXY2_LOCUS10177</name>
</gene>
<accession>A0A8S4FSH4</accession>
<proteinExistence type="predicted"/>
<reference evidence="3" key="1">
    <citation type="submission" date="2020-11" db="EMBL/GenBank/DDBJ databases">
        <authorList>
            <person name="Whiteford S."/>
        </authorList>
    </citation>
    <scope>NUCLEOTIDE SEQUENCE</scope>
</reference>
<feature type="compositionally biased region" description="Polar residues" evidence="1">
    <location>
        <begin position="171"/>
        <end position="184"/>
    </location>
</feature>
<evidence type="ECO:0000256" key="2">
    <source>
        <dbReference type="SAM" id="SignalP"/>
    </source>
</evidence>